<dbReference type="InterPro" id="IPR013783">
    <property type="entry name" value="Ig-like_fold"/>
</dbReference>
<dbReference type="EMBL" id="VZTT01049266">
    <property type="protein sequence ID" value="NXU02510.1"/>
    <property type="molecule type" value="Genomic_DNA"/>
</dbReference>
<organism evidence="2 3">
    <name type="scientific">Buphagus erythrorhynchus</name>
    <name type="common">red-billed oxpecker</name>
    <dbReference type="NCBI Taxonomy" id="245048"/>
    <lineage>
        <taxon>Eukaryota</taxon>
        <taxon>Metazoa</taxon>
        <taxon>Chordata</taxon>
        <taxon>Craniata</taxon>
        <taxon>Vertebrata</taxon>
        <taxon>Euteleostomi</taxon>
        <taxon>Archelosauria</taxon>
        <taxon>Archosauria</taxon>
        <taxon>Dinosauria</taxon>
        <taxon>Saurischia</taxon>
        <taxon>Theropoda</taxon>
        <taxon>Coelurosauria</taxon>
        <taxon>Aves</taxon>
        <taxon>Neognathae</taxon>
        <taxon>Neoaves</taxon>
        <taxon>Telluraves</taxon>
        <taxon>Australaves</taxon>
        <taxon>Passeriformes</taxon>
        <taxon>Sturnidae</taxon>
        <taxon>Buphagus</taxon>
    </lineage>
</organism>
<feature type="non-terminal residue" evidence="2">
    <location>
        <position position="471"/>
    </location>
</feature>
<dbReference type="Gene3D" id="2.60.40.1940">
    <property type="match status" value="1"/>
</dbReference>
<dbReference type="OrthoDB" id="9998011at2759"/>
<accession>A0A7L3HFY5</accession>
<proteinExistence type="predicted"/>
<dbReference type="InterPro" id="IPR050473">
    <property type="entry name" value="A2M/Complement_sys"/>
</dbReference>
<dbReference type="InterPro" id="IPR011625">
    <property type="entry name" value="A2M_N_BRD"/>
</dbReference>
<dbReference type="AlphaFoldDB" id="A0A7L3HFY5"/>
<dbReference type="Pfam" id="PF07703">
    <property type="entry name" value="A2M_BRD"/>
    <property type="match status" value="1"/>
</dbReference>
<reference evidence="2 3" key="1">
    <citation type="submission" date="2019-09" db="EMBL/GenBank/DDBJ databases">
        <title>Bird 10,000 Genomes (B10K) Project - Family phase.</title>
        <authorList>
            <person name="Zhang G."/>
        </authorList>
    </citation>
    <scope>NUCLEOTIDE SEQUENCE [LARGE SCALE GENOMIC DNA]</scope>
    <source>
        <strain evidence="2">B10K-DU-012-02</strain>
    </source>
</reference>
<dbReference type="PANTHER" id="PTHR11412">
    <property type="entry name" value="MACROGLOBULIN / COMPLEMENT"/>
    <property type="match status" value="1"/>
</dbReference>
<gene>
    <name evidence="2" type="primary">A2ml1_0</name>
    <name evidence="2" type="ORF">BUPERY_R03560</name>
</gene>
<dbReference type="InterPro" id="IPR040839">
    <property type="entry name" value="MG4"/>
</dbReference>
<dbReference type="InterPro" id="IPR041555">
    <property type="entry name" value="MG3"/>
</dbReference>
<dbReference type="Pfam" id="PF17791">
    <property type="entry name" value="MG3"/>
    <property type="match status" value="1"/>
</dbReference>
<keyword evidence="3" id="KW-1185">Reference proteome</keyword>
<comment type="caution">
    <text evidence="2">The sequence shown here is derived from an EMBL/GenBank/DDBJ whole genome shotgun (WGS) entry which is preliminary data.</text>
</comment>
<dbReference type="Gene3D" id="2.60.40.1930">
    <property type="match status" value="2"/>
</dbReference>
<protein>
    <submittedName>
        <fullName evidence="2">A2ML1 protein</fullName>
    </submittedName>
</protein>
<dbReference type="SMART" id="SM01359">
    <property type="entry name" value="A2M_N_2"/>
    <property type="match status" value="1"/>
</dbReference>
<feature type="non-terminal residue" evidence="2">
    <location>
        <position position="1"/>
    </location>
</feature>
<dbReference type="Proteomes" id="UP000566314">
    <property type="component" value="Unassembled WGS sequence"/>
</dbReference>
<evidence type="ECO:0000259" key="1">
    <source>
        <dbReference type="SMART" id="SM01359"/>
    </source>
</evidence>
<evidence type="ECO:0000313" key="3">
    <source>
        <dbReference type="Proteomes" id="UP000566314"/>
    </source>
</evidence>
<dbReference type="Gene3D" id="2.60.40.10">
    <property type="entry name" value="Immunoglobulins"/>
    <property type="match status" value="1"/>
</dbReference>
<dbReference type="PANTHER" id="PTHR11412:SF182">
    <property type="entry name" value="ALPHA-2-MACROGLOBULIN-LIKE PROTEIN 1"/>
    <property type="match status" value="1"/>
</dbReference>
<name>A0A7L3HFY5_9PASS</name>
<dbReference type="Pfam" id="PF17789">
    <property type="entry name" value="MG4"/>
    <property type="match status" value="1"/>
</dbReference>
<sequence>VQDPKNNQIEQWQDVVPQDGIADLSFQLSDEPLLGTYIINVTSTRAYGSFSVKEHVLPEFEVILEAPNQIYALDTTFLLRVCGRYPRGKNVQGMVHVRLCQKIAPFLPSASKPDLCHKFSNQTDEAGCFFTNVSLSSFSRDFRYYQDSIVVEASLVEDATEIQVNASHKLLISRIGGMALFNDVNSYYHPGQMYRGKIKVIDYQGKALKNKEVLLVVNYAEQQFRQKYITGDSGTASFILDTSAWNSTLASLEASVLHQDSDREPGTADLNFQRASYFMYPFYSTSRSFLSIVRVPEMMPCGKTQSIQVDFRIFEEDLEHGPKRVIFSYFVTGKRGIVHAGQQTVWVGLPRMLEGSFSIPLTFSLTYAPAPRLVVYVIFPNGKIIADSAIFSVSTCFRNRVELGFSMPETLPGSQVGLCLQAAPGSTCAVWAVDPSAFWRKPGKELSSHSIYGLFPSVYNSRYPRQVSEDD</sequence>
<evidence type="ECO:0000313" key="2">
    <source>
        <dbReference type="EMBL" id="NXU02510.1"/>
    </source>
</evidence>
<feature type="domain" description="Alpha-2-macroglobulin bait region" evidence="1">
    <location>
        <begin position="290"/>
        <end position="440"/>
    </location>
</feature>